<comment type="caution">
    <text evidence="2">The sequence shown here is derived from an EMBL/GenBank/DDBJ whole genome shotgun (WGS) entry which is preliminary data.</text>
</comment>
<feature type="region of interest" description="Disordered" evidence="1">
    <location>
        <begin position="1"/>
        <end position="45"/>
    </location>
</feature>
<dbReference type="AlphaFoldDB" id="A0A9W9C7Y2"/>
<gene>
    <name evidence="2" type="ORF">N0V89_010079</name>
</gene>
<evidence type="ECO:0000256" key="1">
    <source>
        <dbReference type="SAM" id="MobiDB-lite"/>
    </source>
</evidence>
<dbReference type="EMBL" id="JAPEUX010000007">
    <property type="protein sequence ID" value="KAJ4348701.1"/>
    <property type="molecule type" value="Genomic_DNA"/>
</dbReference>
<evidence type="ECO:0000313" key="3">
    <source>
        <dbReference type="Proteomes" id="UP001140513"/>
    </source>
</evidence>
<proteinExistence type="predicted"/>
<keyword evidence="3" id="KW-1185">Reference proteome</keyword>
<evidence type="ECO:0000313" key="2">
    <source>
        <dbReference type="EMBL" id="KAJ4348701.1"/>
    </source>
</evidence>
<feature type="region of interest" description="Disordered" evidence="1">
    <location>
        <begin position="59"/>
        <end position="91"/>
    </location>
</feature>
<name>A0A9W9C7Y2_9PLEO</name>
<dbReference type="RefSeq" id="XP_056068089.1">
    <property type="nucleotide sequence ID" value="XM_056218824.1"/>
</dbReference>
<dbReference type="GeneID" id="80913609"/>
<sequence>MSSNNTASTPTKASKASAKAPSTPTKPSNITTTTPQLTPPARKAPSMDDLVEHLADTKVDHRKDEPMDDLAGAFGQKWSPNSTFKDMQEEQDRRIGRYEYGALTYRPKGKEEDASGRK</sequence>
<accession>A0A9W9C7Y2</accession>
<protein>
    <submittedName>
        <fullName evidence="2">Uncharacterized protein</fullName>
    </submittedName>
</protein>
<feature type="compositionally biased region" description="Low complexity" evidence="1">
    <location>
        <begin position="1"/>
        <end position="35"/>
    </location>
</feature>
<dbReference type="Proteomes" id="UP001140513">
    <property type="component" value="Unassembled WGS sequence"/>
</dbReference>
<reference evidence="2" key="1">
    <citation type="submission" date="2022-10" db="EMBL/GenBank/DDBJ databases">
        <title>Tapping the CABI collections for fungal endophytes: first genome assemblies for Collariella, Neodidymelliopsis, Ascochyta clinopodiicola, Didymella pomorum, Didymosphaeria variabile, Neocosmospora piperis and Neocucurbitaria cava.</title>
        <authorList>
            <person name="Hill R."/>
        </authorList>
    </citation>
    <scope>NUCLEOTIDE SEQUENCE</scope>
    <source>
        <strain evidence="2">IMI 356815</strain>
    </source>
</reference>
<organism evidence="2 3">
    <name type="scientific">Didymosphaeria variabile</name>
    <dbReference type="NCBI Taxonomy" id="1932322"/>
    <lineage>
        <taxon>Eukaryota</taxon>
        <taxon>Fungi</taxon>
        <taxon>Dikarya</taxon>
        <taxon>Ascomycota</taxon>
        <taxon>Pezizomycotina</taxon>
        <taxon>Dothideomycetes</taxon>
        <taxon>Pleosporomycetidae</taxon>
        <taxon>Pleosporales</taxon>
        <taxon>Massarineae</taxon>
        <taxon>Didymosphaeriaceae</taxon>
        <taxon>Didymosphaeria</taxon>
    </lineage>
</organism>